<dbReference type="Gene3D" id="2.60.40.10">
    <property type="entry name" value="Immunoglobulins"/>
    <property type="match status" value="13"/>
</dbReference>
<dbReference type="PANTHER" id="PTHR13817">
    <property type="entry name" value="TITIN"/>
    <property type="match status" value="1"/>
</dbReference>
<dbReference type="PRINTS" id="PR00014">
    <property type="entry name" value="FNTYPEIII"/>
</dbReference>
<dbReference type="EMBL" id="KN549714">
    <property type="protein sequence ID" value="KHJ96254.1"/>
    <property type="molecule type" value="Genomic_DNA"/>
</dbReference>
<feature type="domain" description="Fibronectin type-III" evidence="6">
    <location>
        <begin position="941"/>
        <end position="1028"/>
    </location>
</feature>
<gene>
    <name evidence="7" type="ORF">OESDEN_03783</name>
</gene>
<organism evidence="7 8">
    <name type="scientific">Oesophagostomum dentatum</name>
    <name type="common">Nodular worm</name>
    <dbReference type="NCBI Taxonomy" id="61180"/>
    <lineage>
        <taxon>Eukaryota</taxon>
        <taxon>Metazoa</taxon>
        <taxon>Ecdysozoa</taxon>
        <taxon>Nematoda</taxon>
        <taxon>Chromadorea</taxon>
        <taxon>Rhabditida</taxon>
        <taxon>Rhabditina</taxon>
        <taxon>Rhabditomorpha</taxon>
        <taxon>Strongyloidea</taxon>
        <taxon>Strongylidae</taxon>
        <taxon>Oesophagostomum</taxon>
    </lineage>
</organism>
<feature type="domain" description="Fibronectin type-III" evidence="6">
    <location>
        <begin position="1034"/>
        <end position="1157"/>
    </location>
</feature>
<dbReference type="FunFam" id="2.60.40.10:FF:000056">
    <property type="entry name" value="twitchin isoform X4"/>
    <property type="match status" value="1"/>
</dbReference>
<dbReference type="InterPro" id="IPR013098">
    <property type="entry name" value="Ig_I-set"/>
</dbReference>
<proteinExistence type="predicted"/>
<dbReference type="SMART" id="SM00409">
    <property type="entry name" value="IG"/>
    <property type="match status" value="8"/>
</dbReference>
<evidence type="ECO:0000256" key="3">
    <source>
        <dbReference type="ARBA" id="ARBA00023319"/>
    </source>
</evidence>
<keyword evidence="3" id="KW-0393">Immunoglobulin domain</keyword>
<dbReference type="GO" id="GO:0031430">
    <property type="term" value="C:M band"/>
    <property type="evidence" value="ECO:0007669"/>
    <property type="project" value="TreeGrafter"/>
</dbReference>
<dbReference type="InterPro" id="IPR003599">
    <property type="entry name" value="Ig_sub"/>
</dbReference>
<dbReference type="CDD" id="cd00096">
    <property type="entry name" value="Ig"/>
    <property type="match status" value="2"/>
</dbReference>
<keyword evidence="1" id="KW-0677">Repeat</keyword>
<dbReference type="PANTHER" id="PTHR13817:SF151">
    <property type="entry name" value="TITIN"/>
    <property type="match status" value="1"/>
</dbReference>
<dbReference type="OrthoDB" id="504170at2759"/>
<sequence length="1380" mass="154240">MSAPVAPQAEGKNFLSQIQLKKIDRSAKQSKDSSMESVKLKPVGQDDDISEASGSEWDPRSRRGSMMDPFMRRGSEFIGRSSRRSSIDMRRESVQEIMEKVCTPLVPKGPKGKPPKIVEVPENVTVVENETAVLQCKIEGDPVPTVRWSKGNREILNGGRFRHMTDGETNTVSLALLKCRSQDDGPYTLTITNAHGSDTIDIKLLVTSDNGLDFRAMLKHSSRIILSTSIASGNKTLDFFSHPITLLRFVVRERECHGLIYEYLAQNSAKLNITGIKIPAEKKEEEPKPMTEAERRQSLFPGKKVEKWEQPLPDKTVQQQVDKFAEWKCVYSRPNAKIRWYKDRKEIFSGGLKYKIVIEKAVCTLIINNPEVDDSGKYTCEANGVATNAILTVLEPPMKYSFLNPLPNTQEIYRTKQAVLTCKVNSPRAPLVWYRGNQAIDPNDPRFTIEKDAVGRCTLTIKEVIEEDQAEWTARVTNDVFSKVQVYVEEPRHTFVVPVKSQKVNENETATLETDVNDRDAEVEWWHDGVKINIDGKKFKTEQISRKRRLIINGAKIEDHGEYKCTTKDDKTMAQLIVEPLNKFIIQLKDLEVVEKEDVVMTCQTKDTKTPGLWNRNGIKITSMPGGKFETQSRNGTHTLKISKIEMNEGETYEIDVGGLVGSCFVTVLEAEKRPVLNWKPKKIEAKAGEPCVVKIPFQIKGTRRGDPKPVILRNGKPIDESMKDLVEVVINGDVAEIKFKNPQLADTGKWALELGNSAGTALAPFELFVKDKPKPPKGPLEVKNVTAEGLELKWGQPDASEGQPVKDLKENGEYKFRVKAVNDVGVSDPLTGDTVIAKNPYIAPEFPGGGIKDLRLKVGETIKYDVAITGEPLPEVSWVVDGRPLKPVGRVKMSTERGKTKLKIENAERSDSGQFTIILKNPSGMADSTARVTVVGRPTPPKGPLDISDVHADGATLNWNPPEDDGGDPLTGYVIEAQDMDNKGKYIELCFSNFMDKGNYKFRVKAVNNEGESEPLNADQYTLIKDPWDEPGKPGRPAVTDYDADRIDLEWDPPHKDGGAPIEGYIIEVRDPDTKEWREIAKSKDDDGGEPIEYYEVEKLDIDSGRWVPCAKVHDTKAHIDGLKKGQTYQFRVKAVNKEGASDPLTTDKETKAKNPYDEPGKPHTPEVTDWDADRVSLEWQPPDSDGGAPITQYIIEKKGKHGREWQECGKVSGDETTATIMGLKEGEEYQFRVKAVNKAGPGEASDPSRKVVAKPRNLKPWIDREKMKTITIKVGQDVIFDVPVRGEPPPTKTWTFNDKPIDDKKISIVDEDYRTEFVLRVATRAHAGKYTLTAKNASGTDTHSVEVIVLGKPSAPEGPLDVSNVFEDKCDLEWKVRS</sequence>
<feature type="domain" description="Fibronectin type-III" evidence="6">
    <location>
        <begin position="1163"/>
        <end position="1258"/>
    </location>
</feature>
<accession>A0A0B1TG86</accession>
<keyword evidence="8" id="KW-1185">Reference proteome</keyword>
<evidence type="ECO:0000256" key="2">
    <source>
        <dbReference type="ARBA" id="ARBA00023157"/>
    </source>
</evidence>
<feature type="domain" description="Ig-like" evidence="5">
    <location>
        <begin position="287"/>
        <end position="392"/>
    </location>
</feature>
<dbReference type="Proteomes" id="UP000053660">
    <property type="component" value="Unassembled WGS sequence"/>
</dbReference>
<feature type="region of interest" description="Disordered" evidence="4">
    <location>
        <begin position="1141"/>
        <end position="1170"/>
    </location>
</feature>
<dbReference type="PROSITE" id="PS50853">
    <property type="entry name" value="FN3"/>
    <property type="match status" value="3"/>
</dbReference>
<feature type="domain" description="Ig-like" evidence="5">
    <location>
        <begin position="115"/>
        <end position="207"/>
    </location>
</feature>
<dbReference type="CDD" id="cd00063">
    <property type="entry name" value="FN3"/>
    <property type="match status" value="4"/>
</dbReference>
<name>A0A0B1TG86_OESDE</name>
<keyword evidence="2" id="KW-1015">Disulfide bond</keyword>
<feature type="compositionally biased region" description="Basic and acidic residues" evidence="4">
    <location>
        <begin position="24"/>
        <end position="34"/>
    </location>
</feature>
<feature type="region of interest" description="Disordered" evidence="4">
    <location>
        <begin position="24"/>
        <end position="68"/>
    </location>
</feature>
<dbReference type="FunFam" id="2.60.40.10:FF:000107">
    <property type="entry name" value="Myosin, light chain kinase a"/>
    <property type="match status" value="1"/>
</dbReference>
<reference evidence="7 8" key="1">
    <citation type="submission" date="2014-03" db="EMBL/GenBank/DDBJ databases">
        <title>Draft genome of the hookworm Oesophagostomum dentatum.</title>
        <authorList>
            <person name="Mitreva M."/>
        </authorList>
    </citation>
    <scope>NUCLEOTIDE SEQUENCE [LARGE SCALE GENOMIC DNA]</scope>
    <source>
        <strain evidence="7 8">OD-Hann</strain>
    </source>
</reference>
<dbReference type="FunFam" id="2.60.40.10:FF:000051">
    <property type="entry name" value="Uncharacterized protein, isoform J"/>
    <property type="match status" value="1"/>
</dbReference>
<dbReference type="SMART" id="SM00408">
    <property type="entry name" value="IGc2"/>
    <property type="match status" value="6"/>
</dbReference>
<feature type="domain" description="Ig-like" evidence="5">
    <location>
        <begin position="396"/>
        <end position="485"/>
    </location>
</feature>
<dbReference type="InterPro" id="IPR013783">
    <property type="entry name" value="Ig-like_fold"/>
</dbReference>
<dbReference type="InterPro" id="IPR036179">
    <property type="entry name" value="Ig-like_dom_sf"/>
</dbReference>
<dbReference type="InterPro" id="IPR007110">
    <property type="entry name" value="Ig-like_dom"/>
</dbReference>
<dbReference type="SMART" id="SM00060">
    <property type="entry name" value="FN3"/>
    <property type="match status" value="4"/>
</dbReference>
<dbReference type="SUPFAM" id="SSF49265">
    <property type="entry name" value="Fibronectin type III"/>
    <property type="match status" value="3"/>
</dbReference>
<evidence type="ECO:0000256" key="4">
    <source>
        <dbReference type="SAM" id="MobiDB-lite"/>
    </source>
</evidence>
<dbReference type="InterPro" id="IPR036116">
    <property type="entry name" value="FN3_sf"/>
</dbReference>
<dbReference type="InterPro" id="IPR003961">
    <property type="entry name" value="FN3_dom"/>
</dbReference>
<dbReference type="Pfam" id="PF00041">
    <property type="entry name" value="fn3"/>
    <property type="match status" value="3"/>
</dbReference>
<protein>
    <submittedName>
        <fullName evidence="7">Immunoglobulin I-set domain protein</fullName>
    </submittedName>
</protein>
<evidence type="ECO:0000259" key="6">
    <source>
        <dbReference type="PROSITE" id="PS50853"/>
    </source>
</evidence>
<feature type="domain" description="Ig-like" evidence="5">
    <location>
        <begin position="491"/>
        <end position="577"/>
    </location>
</feature>
<dbReference type="PROSITE" id="PS50835">
    <property type="entry name" value="IG_LIKE"/>
    <property type="match status" value="5"/>
</dbReference>
<evidence type="ECO:0000259" key="5">
    <source>
        <dbReference type="PROSITE" id="PS50835"/>
    </source>
</evidence>
<dbReference type="InterPro" id="IPR050964">
    <property type="entry name" value="Striated_Muscle_Regulatory"/>
</dbReference>
<evidence type="ECO:0000313" key="7">
    <source>
        <dbReference type="EMBL" id="KHJ96254.1"/>
    </source>
</evidence>
<dbReference type="GO" id="GO:0045214">
    <property type="term" value="P:sarcomere organization"/>
    <property type="evidence" value="ECO:0007669"/>
    <property type="project" value="TreeGrafter"/>
</dbReference>
<evidence type="ECO:0000313" key="8">
    <source>
        <dbReference type="Proteomes" id="UP000053660"/>
    </source>
</evidence>
<dbReference type="FunFam" id="2.60.40.10:FF:000567">
    <property type="entry name" value="Uncharacterized protein, isoform G"/>
    <property type="match status" value="1"/>
</dbReference>
<dbReference type="Pfam" id="PF07679">
    <property type="entry name" value="I-set"/>
    <property type="match status" value="7"/>
</dbReference>
<evidence type="ECO:0000256" key="1">
    <source>
        <dbReference type="ARBA" id="ARBA00022737"/>
    </source>
</evidence>
<dbReference type="SUPFAM" id="SSF48726">
    <property type="entry name" value="Immunoglobulin"/>
    <property type="match status" value="8"/>
</dbReference>
<dbReference type="InterPro" id="IPR003598">
    <property type="entry name" value="Ig_sub2"/>
</dbReference>
<feature type="domain" description="Ig-like" evidence="5">
    <location>
        <begin position="841"/>
        <end position="934"/>
    </location>
</feature>